<dbReference type="EMBL" id="CM023491">
    <property type="protein sequence ID" value="KAH6940666.1"/>
    <property type="molecule type" value="Genomic_DNA"/>
</dbReference>
<evidence type="ECO:0000313" key="2">
    <source>
        <dbReference type="Proteomes" id="UP000821845"/>
    </source>
</evidence>
<accession>A0ACB7T0D7</accession>
<name>A0ACB7T0D7_HYAAI</name>
<comment type="caution">
    <text evidence="1">The sequence shown here is derived from an EMBL/GenBank/DDBJ whole genome shotgun (WGS) entry which is preliminary data.</text>
</comment>
<reference evidence="1" key="1">
    <citation type="submission" date="2020-05" db="EMBL/GenBank/DDBJ databases">
        <title>Large-scale comparative analyses of tick genomes elucidate their genetic diversity and vector capacities.</title>
        <authorList>
            <person name="Jia N."/>
            <person name="Wang J."/>
            <person name="Shi W."/>
            <person name="Du L."/>
            <person name="Sun Y."/>
            <person name="Zhan W."/>
            <person name="Jiang J."/>
            <person name="Wang Q."/>
            <person name="Zhang B."/>
            <person name="Ji P."/>
            <person name="Sakyi L.B."/>
            <person name="Cui X."/>
            <person name="Yuan T."/>
            <person name="Jiang B."/>
            <person name="Yang W."/>
            <person name="Lam T.T.-Y."/>
            <person name="Chang Q."/>
            <person name="Ding S."/>
            <person name="Wang X."/>
            <person name="Zhu J."/>
            <person name="Ruan X."/>
            <person name="Zhao L."/>
            <person name="Wei J."/>
            <person name="Que T."/>
            <person name="Du C."/>
            <person name="Cheng J."/>
            <person name="Dai P."/>
            <person name="Han X."/>
            <person name="Huang E."/>
            <person name="Gao Y."/>
            <person name="Liu J."/>
            <person name="Shao H."/>
            <person name="Ye R."/>
            <person name="Li L."/>
            <person name="Wei W."/>
            <person name="Wang X."/>
            <person name="Wang C."/>
            <person name="Yang T."/>
            <person name="Huo Q."/>
            <person name="Li W."/>
            <person name="Guo W."/>
            <person name="Chen H."/>
            <person name="Zhou L."/>
            <person name="Ni X."/>
            <person name="Tian J."/>
            <person name="Zhou Y."/>
            <person name="Sheng Y."/>
            <person name="Liu T."/>
            <person name="Pan Y."/>
            <person name="Xia L."/>
            <person name="Li J."/>
            <person name="Zhao F."/>
            <person name="Cao W."/>
        </authorList>
    </citation>
    <scope>NUCLEOTIDE SEQUENCE</scope>
    <source>
        <strain evidence="1">Hyas-2018</strain>
    </source>
</reference>
<gene>
    <name evidence="1" type="ORF">HPB50_004085</name>
</gene>
<sequence length="466" mass="51983">MEQPSTEQPQQLAPVGGTGADTVPVAEASDTAAPAQAQAACHTETTATTTTSCTSPSVEQPPQSVYHIKWVRWNNQKTPIVTQASPIFFAPFELRCIVIVQNENGPCPLIAIINVLTLKGLIKLPHTLDIVTVEQLMEHLGDCILSSIPKDIPESAQLNYEQNMHDAIAILPKLQTGLDVNVRFTGVKDFEYTPECIVFDLLRIPLYHGWLLDPESPEILAAVGNCSYNQLVEKIINNKSSTKPELVTEGMLSEAFLERTASQLTYHGLCELNSTLTEDELCVLFRNNHFITLHKRKDRLYQLVTDQGFLNEPDVVWESLINVEGDGQFADSDFVVNPPKPRCLTTEQQIDREMFRLGRGLSQGHWALVLCSYLVALSLHHEQVHHERTKNDALQSFVRPVEPLDHNAIRADEELAKQLQEEEHHRALSRPPARNASGSAQDANESTTRQRQNNSSPPSKKDCSIL</sequence>
<protein>
    <submittedName>
        <fullName evidence="1">Uncharacterized protein</fullName>
    </submittedName>
</protein>
<organism evidence="1 2">
    <name type="scientific">Hyalomma asiaticum</name>
    <name type="common">Tick</name>
    <dbReference type="NCBI Taxonomy" id="266040"/>
    <lineage>
        <taxon>Eukaryota</taxon>
        <taxon>Metazoa</taxon>
        <taxon>Ecdysozoa</taxon>
        <taxon>Arthropoda</taxon>
        <taxon>Chelicerata</taxon>
        <taxon>Arachnida</taxon>
        <taxon>Acari</taxon>
        <taxon>Parasitiformes</taxon>
        <taxon>Ixodida</taxon>
        <taxon>Ixodoidea</taxon>
        <taxon>Ixodidae</taxon>
        <taxon>Hyalomminae</taxon>
        <taxon>Hyalomma</taxon>
    </lineage>
</organism>
<proteinExistence type="predicted"/>
<dbReference type="Proteomes" id="UP000821845">
    <property type="component" value="Chromosome 11"/>
</dbReference>
<keyword evidence="2" id="KW-1185">Reference proteome</keyword>
<evidence type="ECO:0000313" key="1">
    <source>
        <dbReference type="EMBL" id="KAH6940666.1"/>
    </source>
</evidence>